<dbReference type="SUPFAM" id="SSF51905">
    <property type="entry name" value="FAD/NAD(P)-binding domain"/>
    <property type="match status" value="1"/>
</dbReference>
<feature type="domain" description="BFD-like [2Fe-2S]-binding" evidence="2">
    <location>
        <begin position="398"/>
        <end position="452"/>
    </location>
</feature>
<dbReference type="InterPro" id="IPR006076">
    <property type="entry name" value="FAD-dep_OxRdtase"/>
</dbReference>
<feature type="domain" description="FAD dependent oxidoreductase" evidence="1">
    <location>
        <begin position="4"/>
        <end position="350"/>
    </location>
</feature>
<dbReference type="AlphaFoldDB" id="A0A1Y4LGU1"/>
<evidence type="ECO:0000259" key="1">
    <source>
        <dbReference type="Pfam" id="PF01266"/>
    </source>
</evidence>
<dbReference type="PANTHER" id="PTHR42720">
    <property type="entry name" value="GLYCEROL-3-PHOSPHATE DEHYDROGENASE"/>
    <property type="match status" value="1"/>
</dbReference>
<proteinExistence type="predicted"/>
<dbReference type="Proteomes" id="UP000195897">
    <property type="component" value="Unassembled WGS sequence"/>
</dbReference>
<dbReference type="EMBL" id="NFKK01000002">
    <property type="protein sequence ID" value="OUP54081.1"/>
    <property type="molecule type" value="Genomic_DNA"/>
</dbReference>
<dbReference type="InterPro" id="IPR052745">
    <property type="entry name" value="G3P_Oxidase/Oxidoreductase"/>
</dbReference>
<dbReference type="Gene3D" id="3.50.50.60">
    <property type="entry name" value="FAD/NAD(P)-binding domain"/>
    <property type="match status" value="1"/>
</dbReference>
<dbReference type="Pfam" id="PF04324">
    <property type="entry name" value="Fer2_BFD"/>
    <property type="match status" value="1"/>
</dbReference>
<accession>A0A1Y4LGU1</accession>
<name>A0A1Y4LGU1_9FIRM</name>
<organism evidence="3 4">
    <name type="scientific">Butyricicoccus pullicaecorum</name>
    <dbReference type="NCBI Taxonomy" id="501571"/>
    <lineage>
        <taxon>Bacteria</taxon>
        <taxon>Bacillati</taxon>
        <taxon>Bacillota</taxon>
        <taxon>Clostridia</taxon>
        <taxon>Eubacteriales</taxon>
        <taxon>Butyricicoccaceae</taxon>
        <taxon>Butyricicoccus</taxon>
    </lineage>
</organism>
<dbReference type="InterPro" id="IPR041854">
    <property type="entry name" value="BFD-like_2Fe2S-bd_dom_sf"/>
</dbReference>
<evidence type="ECO:0000259" key="2">
    <source>
        <dbReference type="Pfam" id="PF04324"/>
    </source>
</evidence>
<dbReference type="InterPro" id="IPR036188">
    <property type="entry name" value="FAD/NAD-bd_sf"/>
</dbReference>
<dbReference type="Gene3D" id="1.10.10.1100">
    <property type="entry name" value="BFD-like [2Fe-2S]-binding domain"/>
    <property type="match status" value="1"/>
</dbReference>
<gene>
    <name evidence="3" type="ORF">B5F17_02410</name>
</gene>
<evidence type="ECO:0000313" key="3">
    <source>
        <dbReference type="EMBL" id="OUP54081.1"/>
    </source>
</evidence>
<dbReference type="RefSeq" id="WP_087370373.1">
    <property type="nucleotide sequence ID" value="NZ_NFKK01000002.1"/>
</dbReference>
<comment type="caution">
    <text evidence="3">The sequence shown here is derived from an EMBL/GenBank/DDBJ whole genome shotgun (WGS) entry which is preliminary data.</text>
</comment>
<dbReference type="CDD" id="cd19946">
    <property type="entry name" value="GlpA-like_Fer2_BFD-like"/>
    <property type="match status" value="1"/>
</dbReference>
<dbReference type="Gene3D" id="3.30.9.10">
    <property type="entry name" value="D-Amino Acid Oxidase, subunit A, domain 2"/>
    <property type="match status" value="1"/>
</dbReference>
<dbReference type="Pfam" id="PF01266">
    <property type="entry name" value="DAO"/>
    <property type="match status" value="1"/>
</dbReference>
<protein>
    <submittedName>
        <fullName evidence="3">FAD/NAD(P)-binding oxidoreductase</fullName>
    </submittedName>
</protein>
<dbReference type="PANTHER" id="PTHR42720:SF1">
    <property type="entry name" value="GLYCEROL 3-PHOSPHATE OXIDASE"/>
    <property type="match status" value="1"/>
</dbReference>
<reference evidence="4" key="1">
    <citation type="submission" date="2017-04" db="EMBL/GenBank/DDBJ databases">
        <title>Function of individual gut microbiota members based on whole genome sequencing of pure cultures obtained from chicken caecum.</title>
        <authorList>
            <person name="Medvecky M."/>
            <person name="Cejkova D."/>
            <person name="Polansky O."/>
            <person name="Karasova D."/>
            <person name="Kubasova T."/>
            <person name="Cizek A."/>
            <person name="Rychlik I."/>
        </authorList>
    </citation>
    <scope>NUCLEOTIDE SEQUENCE [LARGE SCALE GENOMIC DNA]</scope>
    <source>
        <strain evidence="4">An180</strain>
    </source>
</reference>
<sequence>MQYDVIVIGSGVTGAMTAYQLSQYQLRVCVVDKRLEPAAETSSANSGIVHAGYDAKPGSNKARLNVRGNAYMEDVCRKLDVPFKRIGSLVLAFSDEEAKTVEQLYQSGVQNGVPGLRVIDANELYELEPNVQPNAVCALYAPSAGIVCPYELTTAALEVACAAGAEYLREAEVTDIQKTEGGFTVTAGGQTLTASVVVNAAGLYADHIARMVGDDRFTITPRKGEYILFEKSMGKTVGHVVFQTPAGGSKGVLVSPTVDGNLYIGPNANVVEHKDDTSTTWQGLEEIKTCAAKSVAKLDMRLAITNFAGLRATPSTGDFIIDSPVPGFINAAGIESPGLSAAPAVAEEVVGLVRASGRVTMTEREDWTGTREPVKRFREMTDAERAELVRENPAYGRIICRCETVTEQEIRDAIRRPAGARSVDGVKRRTRSGMGKCQGGFCGPRVVDILAEELGCEPTEITKFGGASYMLTGKTR</sequence>
<dbReference type="InterPro" id="IPR007419">
    <property type="entry name" value="BFD-like_2Fe2S-bd_dom"/>
</dbReference>
<evidence type="ECO:0000313" key="4">
    <source>
        <dbReference type="Proteomes" id="UP000195897"/>
    </source>
</evidence>